<gene>
    <name evidence="1" type="ORF">CEXT_626051</name>
</gene>
<dbReference type="Proteomes" id="UP001054945">
    <property type="component" value="Unassembled WGS sequence"/>
</dbReference>
<sequence>MSSRAAVFSLFGGNWRCSDRFPPLKLVELFHQQQQQLGQRAWICTICRLPASISCCYGNDPEVAERGRKMLLLSAEYDYM</sequence>
<protein>
    <submittedName>
        <fullName evidence="1">Uncharacterized protein</fullName>
    </submittedName>
</protein>
<accession>A0AAV4XZL0</accession>
<dbReference type="EMBL" id="BPLR01018423">
    <property type="protein sequence ID" value="GIY99479.1"/>
    <property type="molecule type" value="Genomic_DNA"/>
</dbReference>
<evidence type="ECO:0000313" key="2">
    <source>
        <dbReference type="Proteomes" id="UP001054945"/>
    </source>
</evidence>
<organism evidence="1 2">
    <name type="scientific">Caerostris extrusa</name>
    <name type="common">Bark spider</name>
    <name type="synonym">Caerostris bankana</name>
    <dbReference type="NCBI Taxonomy" id="172846"/>
    <lineage>
        <taxon>Eukaryota</taxon>
        <taxon>Metazoa</taxon>
        <taxon>Ecdysozoa</taxon>
        <taxon>Arthropoda</taxon>
        <taxon>Chelicerata</taxon>
        <taxon>Arachnida</taxon>
        <taxon>Araneae</taxon>
        <taxon>Araneomorphae</taxon>
        <taxon>Entelegynae</taxon>
        <taxon>Araneoidea</taxon>
        <taxon>Araneidae</taxon>
        <taxon>Caerostris</taxon>
    </lineage>
</organism>
<name>A0AAV4XZL0_CAEEX</name>
<proteinExistence type="predicted"/>
<keyword evidence="2" id="KW-1185">Reference proteome</keyword>
<comment type="caution">
    <text evidence="1">The sequence shown here is derived from an EMBL/GenBank/DDBJ whole genome shotgun (WGS) entry which is preliminary data.</text>
</comment>
<dbReference type="AlphaFoldDB" id="A0AAV4XZL0"/>
<reference evidence="1 2" key="1">
    <citation type="submission" date="2021-06" db="EMBL/GenBank/DDBJ databases">
        <title>Caerostris extrusa draft genome.</title>
        <authorList>
            <person name="Kono N."/>
            <person name="Arakawa K."/>
        </authorList>
    </citation>
    <scope>NUCLEOTIDE SEQUENCE [LARGE SCALE GENOMIC DNA]</scope>
</reference>
<evidence type="ECO:0000313" key="1">
    <source>
        <dbReference type="EMBL" id="GIY99479.1"/>
    </source>
</evidence>